<dbReference type="AlphaFoldDB" id="A0A451BI60"/>
<evidence type="ECO:0000313" key="1">
    <source>
        <dbReference type="EMBL" id="VFK77985.1"/>
    </source>
</evidence>
<protein>
    <submittedName>
        <fullName evidence="1">Uncharacterized protein</fullName>
    </submittedName>
</protein>
<gene>
    <name evidence="1" type="ORF">BECKSD772D_GA0070982_100454</name>
</gene>
<sequence length="50" mass="5898">MKTIMDSKDFDMAEMLIWRALNRGLGNEKRVPDCNPVSIKLRWNYPIDSQ</sequence>
<dbReference type="EMBL" id="CAADHB010000004">
    <property type="protein sequence ID" value="VFK77985.1"/>
    <property type="molecule type" value="Genomic_DNA"/>
</dbReference>
<proteinExistence type="predicted"/>
<organism evidence="1">
    <name type="scientific">Candidatus Kentrum sp. SD</name>
    <dbReference type="NCBI Taxonomy" id="2126332"/>
    <lineage>
        <taxon>Bacteria</taxon>
        <taxon>Pseudomonadati</taxon>
        <taxon>Pseudomonadota</taxon>
        <taxon>Gammaproteobacteria</taxon>
        <taxon>Candidatus Kentrum</taxon>
    </lineage>
</organism>
<accession>A0A451BI60</accession>
<reference evidence="1" key="1">
    <citation type="submission" date="2019-02" db="EMBL/GenBank/DDBJ databases">
        <authorList>
            <person name="Gruber-Vodicka R. H."/>
            <person name="Seah K. B. B."/>
        </authorList>
    </citation>
    <scope>NUCLEOTIDE SEQUENCE</scope>
    <source>
        <strain evidence="1">BECK_S127</strain>
    </source>
</reference>
<name>A0A451BI60_9GAMM</name>